<gene>
    <name evidence="2" type="ORF">K431DRAFT_343819</name>
</gene>
<dbReference type="EMBL" id="MU003771">
    <property type="protein sequence ID" value="KAF2724458.1"/>
    <property type="molecule type" value="Genomic_DNA"/>
</dbReference>
<protein>
    <submittedName>
        <fullName evidence="2">Uncharacterized protein</fullName>
    </submittedName>
</protein>
<feature type="region of interest" description="Disordered" evidence="1">
    <location>
        <begin position="93"/>
        <end position="124"/>
    </location>
</feature>
<proteinExistence type="predicted"/>
<reference evidence="2" key="1">
    <citation type="journal article" date="2020" name="Stud. Mycol.">
        <title>101 Dothideomycetes genomes: a test case for predicting lifestyles and emergence of pathogens.</title>
        <authorList>
            <person name="Haridas S."/>
            <person name="Albert R."/>
            <person name="Binder M."/>
            <person name="Bloem J."/>
            <person name="Labutti K."/>
            <person name="Salamov A."/>
            <person name="Andreopoulos B."/>
            <person name="Baker S."/>
            <person name="Barry K."/>
            <person name="Bills G."/>
            <person name="Bluhm B."/>
            <person name="Cannon C."/>
            <person name="Castanera R."/>
            <person name="Culley D."/>
            <person name="Daum C."/>
            <person name="Ezra D."/>
            <person name="Gonzalez J."/>
            <person name="Henrissat B."/>
            <person name="Kuo A."/>
            <person name="Liang C."/>
            <person name="Lipzen A."/>
            <person name="Lutzoni F."/>
            <person name="Magnuson J."/>
            <person name="Mondo S."/>
            <person name="Nolan M."/>
            <person name="Ohm R."/>
            <person name="Pangilinan J."/>
            <person name="Park H.-J."/>
            <person name="Ramirez L."/>
            <person name="Alfaro M."/>
            <person name="Sun H."/>
            <person name="Tritt A."/>
            <person name="Yoshinaga Y."/>
            <person name="Zwiers L.-H."/>
            <person name="Turgeon B."/>
            <person name="Goodwin S."/>
            <person name="Spatafora J."/>
            <person name="Crous P."/>
            <person name="Grigoriev I."/>
        </authorList>
    </citation>
    <scope>NUCLEOTIDE SEQUENCE</scope>
    <source>
        <strain evidence="2">CBS 116435</strain>
    </source>
</reference>
<keyword evidence="3" id="KW-1185">Reference proteome</keyword>
<evidence type="ECO:0000256" key="1">
    <source>
        <dbReference type="SAM" id="MobiDB-lite"/>
    </source>
</evidence>
<dbReference type="OrthoDB" id="3902281at2759"/>
<dbReference type="AlphaFoldDB" id="A0A9P4QC20"/>
<sequence length="213" mass="22492">MTSGETAAVCCPSGYACPQSPSGACTSYAFGPTTIPLWSCSGDITVATYITLPHEVSSVTVNSADVTSAIPTTTIVSSWLLSAGGVQLRWKDSDLPQSTASPSPTPTPNPSTSIVPAASGHSQQHSGITTAEKVTLGVVPSAVALICIGFKCIQCRRRKRLHLKNRQPITALEDFTMVVATQDKVEMDAQRTPHELGPSESISLERHELDISK</sequence>
<dbReference type="Proteomes" id="UP000799441">
    <property type="component" value="Unassembled WGS sequence"/>
</dbReference>
<accession>A0A9P4QC20</accession>
<feature type="region of interest" description="Disordered" evidence="1">
    <location>
        <begin position="189"/>
        <end position="213"/>
    </location>
</feature>
<feature type="compositionally biased region" description="Basic and acidic residues" evidence="1">
    <location>
        <begin position="203"/>
        <end position="213"/>
    </location>
</feature>
<organism evidence="2 3">
    <name type="scientific">Polychaeton citri CBS 116435</name>
    <dbReference type="NCBI Taxonomy" id="1314669"/>
    <lineage>
        <taxon>Eukaryota</taxon>
        <taxon>Fungi</taxon>
        <taxon>Dikarya</taxon>
        <taxon>Ascomycota</taxon>
        <taxon>Pezizomycotina</taxon>
        <taxon>Dothideomycetes</taxon>
        <taxon>Dothideomycetidae</taxon>
        <taxon>Capnodiales</taxon>
        <taxon>Capnodiaceae</taxon>
        <taxon>Polychaeton</taxon>
    </lineage>
</organism>
<comment type="caution">
    <text evidence="2">The sequence shown here is derived from an EMBL/GenBank/DDBJ whole genome shotgun (WGS) entry which is preliminary data.</text>
</comment>
<evidence type="ECO:0000313" key="2">
    <source>
        <dbReference type="EMBL" id="KAF2724458.1"/>
    </source>
</evidence>
<name>A0A9P4QC20_9PEZI</name>
<evidence type="ECO:0000313" key="3">
    <source>
        <dbReference type="Proteomes" id="UP000799441"/>
    </source>
</evidence>